<dbReference type="RefSeq" id="WP_115469667.1">
    <property type="nucleotide sequence ID" value="NZ_QKRA01000020.1"/>
</dbReference>
<keyword evidence="3" id="KW-1185">Reference proteome</keyword>
<dbReference type="PANTHER" id="PTHR47396:SF1">
    <property type="entry name" value="ATP-DEPENDENT HELICASE IRC3-RELATED"/>
    <property type="match status" value="1"/>
</dbReference>
<sequence>MLDSLRIWQQNCIAQLIETYHYQSDALVLATPGAGKTIMASYVAKQLIGDRKIDYVVCFSPSKVVSHSIRTTFEHVLERPFNGQLGALGVSRTYHSMSNIGELISNLSMSRVLVIFDEIHHCAGDGESPANSWGLSLLSTIQNLATYTLSLTGTPWRTDSLPIPLARYSDPNGYIQCDFTYDLLEAIEDNVCRAPYITAIDTNQVVVRKGHESHTYQSIQDLLENGDVSYRMILRQPEVIKYMLSLSIQKLDALRATSKNAGGLVVAASYAHALQIQAILSGHFGKNATIVSYKQDDSPELINRFREDSSEWIISIAMISEGTDIPRLQVCCNLTDVTTELYFRQILGRILRMTVDQTAIGYMFILAEPDLVGYAERLNQAVPDSYHYERTDRLIEGIESADNPSSNNQSNQDNSQSAFSDLDMENIFESNFDELINHPTLAELSMSSFKSRIIEFYQLS</sequence>
<dbReference type="GO" id="GO:0005524">
    <property type="term" value="F:ATP binding"/>
    <property type="evidence" value="ECO:0007669"/>
    <property type="project" value="InterPro"/>
</dbReference>
<dbReference type="InterPro" id="IPR027417">
    <property type="entry name" value="P-loop_NTPase"/>
</dbReference>
<dbReference type="SMART" id="SM00487">
    <property type="entry name" value="DEXDc"/>
    <property type="match status" value="1"/>
</dbReference>
<protein>
    <submittedName>
        <fullName evidence="2">Diguanylate cyclase</fullName>
    </submittedName>
</protein>
<dbReference type="Proteomes" id="UP000254326">
    <property type="component" value="Unassembled WGS sequence"/>
</dbReference>
<name>A0A370U4A7_9GAMM</name>
<evidence type="ECO:0000259" key="1">
    <source>
        <dbReference type="SMART" id="SM00487"/>
    </source>
</evidence>
<dbReference type="Pfam" id="PF00271">
    <property type="entry name" value="Helicase_C"/>
    <property type="match status" value="1"/>
</dbReference>
<proteinExistence type="predicted"/>
<dbReference type="PANTHER" id="PTHR47396">
    <property type="entry name" value="TYPE I RESTRICTION ENZYME ECOKI R PROTEIN"/>
    <property type="match status" value="1"/>
</dbReference>
<dbReference type="GO" id="GO:0005829">
    <property type="term" value="C:cytosol"/>
    <property type="evidence" value="ECO:0007669"/>
    <property type="project" value="TreeGrafter"/>
</dbReference>
<reference evidence="2 3" key="1">
    <citation type="submission" date="2018-06" db="EMBL/GenBank/DDBJ databases">
        <title>Marinomonas sp. YLB-05 draft genome sequence.</title>
        <authorList>
            <person name="Yu L."/>
            <person name="Tang X."/>
        </authorList>
    </citation>
    <scope>NUCLEOTIDE SEQUENCE [LARGE SCALE GENOMIC DNA]</scope>
    <source>
        <strain evidence="2 3">YLB-05</strain>
    </source>
</reference>
<feature type="domain" description="Helicase ATP-binding" evidence="1">
    <location>
        <begin position="1"/>
        <end position="190"/>
    </location>
</feature>
<dbReference type="GO" id="GO:0003677">
    <property type="term" value="F:DNA binding"/>
    <property type="evidence" value="ECO:0007669"/>
    <property type="project" value="InterPro"/>
</dbReference>
<dbReference type="AlphaFoldDB" id="A0A370U4A7"/>
<dbReference type="SUPFAM" id="SSF52540">
    <property type="entry name" value="P-loop containing nucleoside triphosphate hydrolases"/>
    <property type="match status" value="1"/>
</dbReference>
<dbReference type="InterPro" id="IPR014001">
    <property type="entry name" value="Helicase_ATP-bd"/>
</dbReference>
<accession>A0A370U4A7</accession>
<dbReference type="GO" id="GO:0016787">
    <property type="term" value="F:hydrolase activity"/>
    <property type="evidence" value="ECO:0007669"/>
    <property type="project" value="InterPro"/>
</dbReference>
<dbReference type="OrthoDB" id="5165890at2"/>
<comment type="caution">
    <text evidence="2">The sequence shown here is derived from an EMBL/GenBank/DDBJ whole genome shotgun (WGS) entry which is preliminary data.</text>
</comment>
<gene>
    <name evidence="2" type="ORF">DN730_18830</name>
</gene>
<dbReference type="EMBL" id="QKRA01000020">
    <property type="protein sequence ID" value="RDL42597.1"/>
    <property type="molecule type" value="Genomic_DNA"/>
</dbReference>
<organism evidence="2 3">
    <name type="scientific">Marinomonas piezotolerans</name>
    <dbReference type="NCBI Taxonomy" id="2213058"/>
    <lineage>
        <taxon>Bacteria</taxon>
        <taxon>Pseudomonadati</taxon>
        <taxon>Pseudomonadota</taxon>
        <taxon>Gammaproteobacteria</taxon>
        <taxon>Oceanospirillales</taxon>
        <taxon>Oceanospirillaceae</taxon>
        <taxon>Marinomonas</taxon>
    </lineage>
</organism>
<dbReference type="InterPro" id="IPR001650">
    <property type="entry name" value="Helicase_C-like"/>
</dbReference>
<dbReference type="InterPro" id="IPR006935">
    <property type="entry name" value="Helicase/UvrB_N"/>
</dbReference>
<dbReference type="InterPro" id="IPR050742">
    <property type="entry name" value="Helicase_Restrict-Modif_Enz"/>
</dbReference>
<dbReference type="Pfam" id="PF04851">
    <property type="entry name" value="ResIII"/>
    <property type="match status" value="1"/>
</dbReference>
<evidence type="ECO:0000313" key="2">
    <source>
        <dbReference type="EMBL" id="RDL42597.1"/>
    </source>
</evidence>
<dbReference type="Gene3D" id="3.40.50.300">
    <property type="entry name" value="P-loop containing nucleotide triphosphate hydrolases"/>
    <property type="match status" value="2"/>
</dbReference>
<evidence type="ECO:0000313" key="3">
    <source>
        <dbReference type="Proteomes" id="UP000254326"/>
    </source>
</evidence>